<comment type="similarity">
    <text evidence="1">Belongs to the 4-hydroxybenzoyl-CoA thioesterase family.</text>
</comment>
<accession>A0A8E6B9Y5</accession>
<dbReference type="PIRSF" id="PIRSF003230">
    <property type="entry name" value="YbgC"/>
    <property type="match status" value="1"/>
</dbReference>
<gene>
    <name evidence="3" type="ORF">KIH39_04040</name>
</gene>
<dbReference type="Gene3D" id="3.10.129.10">
    <property type="entry name" value="Hotdog Thioesterase"/>
    <property type="match status" value="1"/>
</dbReference>
<dbReference type="GO" id="GO:0047617">
    <property type="term" value="F:fatty acyl-CoA hydrolase activity"/>
    <property type="evidence" value="ECO:0007669"/>
    <property type="project" value="TreeGrafter"/>
</dbReference>
<proteinExistence type="inferred from homology"/>
<reference evidence="3" key="1">
    <citation type="submission" date="2021-05" db="EMBL/GenBank/DDBJ databases">
        <title>Complete genome sequence of the cellulolytic planctomycete Telmatocola sphagniphila SP2T and characterization of the first cellulase from planctomycetes.</title>
        <authorList>
            <person name="Rakitin A.L."/>
            <person name="Beletsky A.V."/>
            <person name="Naumoff D.G."/>
            <person name="Kulichevskaya I.S."/>
            <person name="Mardanov A.V."/>
            <person name="Ravin N.V."/>
            <person name="Dedysh S.N."/>
        </authorList>
    </citation>
    <scope>NUCLEOTIDE SEQUENCE</scope>
    <source>
        <strain evidence="3">SP2T</strain>
    </source>
</reference>
<protein>
    <submittedName>
        <fullName evidence="3">Acyl-CoA thioesterase</fullName>
    </submittedName>
</protein>
<evidence type="ECO:0000256" key="2">
    <source>
        <dbReference type="ARBA" id="ARBA00022801"/>
    </source>
</evidence>
<name>A0A8E6B9Y5_9BACT</name>
<dbReference type="Proteomes" id="UP000676194">
    <property type="component" value="Chromosome"/>
</dbReference>
<dbReference type="AlphaFoldDB" id="A0A8E6B9Y5"/>
<evidence type="ECO:0000313" key="3">
    <source>
        <dbReference type="EMBL" id="QVL33095.1"/>
    </source>
</evidence>
<evidence type="ECO:0000256" key="1">
    <source>
        <dbReference type="ARBA" id="ARBA00005953"/>
    </source>
</evidence>
<dbReference type="SUPFAM" id="SSF54637">
    <property type="entry name" value="Thioesterase/thiol ester dehydrase-isomerase"/>
    <property type="match status" value="1"/>
</dbReference>
<dbReference type="PANTHER" id="PTHR31793:SF27">
    <property type="entry name" value="NOVEL THIOESTERASE SUPERFAMILY DOMAIN AND SAPOSIN A-TYPE DOMAIN CONTAINING PROTEIN (0610012H03RIK)"/>
    <property type="match status" value="1"/>
</dbReference>
<keyword evidence="2" id="KW-0378">Hydrolase</keyword>
<dbReference type="NCBIfam" id="TIGR00051">
    <property type="entry name" value="YbgC/FadM family acyl-CoA thioesterase"/>
    <property type="match status" value="1"/>
</dbReference>
<dbReference type="InterPro" id="IPR050563">
    <property type="entry name" value="4-hydroxybenzoyl-CoA_TE"/>
</dbReference>
<dbReference type="EMBL" id="CP074694">
    <property type="protein sequence ID" value="QVL33095.1"/>
    <property type="molecule type" value="Genomic_DNA"/>
</dbReference>
<dbReference type="PANTHER" id="PTHR31793">
    <property type="entry name" value="4-HYDROXYBENZOYL-COA THIOESTERASE FAMILY MEMBER"/>
    <property type="match status" value="1"/>
</dbReference>
<dbReference type="InterPro" id="IPR029069">
    <property type="entry name" value="HotDog_dom_sf"/>
</dbReference>
<dbReference type="RefSeq" id="WP_213497985.1">
    <property type="nucleotide sequence ID" value="NZ_CP074694.1"/>
</dbReference>
<dbReference type="KEGG" id="tsph:KIH39_04040"/>
<dbReference type="CDD" id="cd00586">
    <property type="entry name" value="4HBT"/>
    <property type="match status" value="1"/>
</dbReference>
<sequence>MSGEKAPLSGTVQIRVRYAETDQMGFLHHANYLVFFEQARTELLRDQGLTYKEMEDKGFLLALTKVEVRYRKPARYDDLLTIRTTVTRSTLVRIEHKYEVFRNSELLAEGSSTLASINREGQVQPLPDWFLENRS</sequence>
<evidence type="ECO:0000313" key="4">
    <source>
        <dbReference type="Proteomes" id="UP000676194"/>
    </source>
</evidence>
<organism evidence="3 4">
    <name type="scientific">Telmatocola sphagniphila</name>
    <dbReference type="NCBI Taxonomy" id="1123043"/>
    <lineage>
        <taxon>Bacteria</taxon>
        <taxon>Pseudomonadati</taxon>
        <taxon>Planctomycetota</taxon>
        <taxon>Planctomycetia</taxon>
        <taxon>Gemmatales</taxon>
        <taxon>Gemmataceae</taxon>
    </lineage>
</organism>
<dbReference type="InterPro" id="IPR006684">
    <property type="entry name" value="YbgC/YbaW"/>
</dbReference>
<keyword evidence="4" id="KW-1185">Reference proteome</keyword>
<dbReference type="Pfam" id="PF13279">
    <property type="entry name" value="4HBT_2"/>
    <property type="match status" value="1"/>
</dbReference>